<evidence type="ECO:0008006" key="3">
    <source>
        <dbReference type="Google" id="ProtNLM"/>
    </source>
</evidence>
<gene>
    <name evidence="1" type="ORF">SAMN04488078_101572</name>
</gene>
<protein>
    <recommendedName>
        <fullName evidence="3">C2H2-type domain-containing protein</fullName>
    </recommendedName>
</protein>
<dbReference type="Proteomes" id="UP000198440">
    <property type="component" value="Unassembled WGS sequence"/>
</dbReference>
<sequence length="82" mass="9344">MIFEIRKHGFGWAVFEGGKPVTPEVSTRHLAETKRDRLVAERQRRPRDCLRCGAEFLSTGPGHRMCNHCRQVAGEVDPQMVP</sequence>
<reference evidence="1 2" key="1">
    <citation type="submission" date="2017-06" db="EMBL/GenBank/DDBJ databases">
        <authorList>
            <person name="Kim H.J."/>
            <person name="Triplett B.A."/>
        </authorList>
    </citation>
    <scope>NUCLEOTIDE SEQUENCE [LARGE SCALE GENOMIC DNA]</scope>
    <source>
        <strain evidence="1 2">DSM 11445</strain>
    </source>
</reference>
<proteinExistence type="predicted"/>
<dbReference type="AlphaFoldDB" id="A0A239EJX9"/>
<organism evidence="1 2">
    <name type="scientific">Antarctobacter heliothermus</name>
    <dbReference type="NCBI Taxonomy" id="74033"/>
    <lineage>
        <taxon>Bacteria</taxon>
        <taxon>Pseudomonadati</taxon>
        <taxon>Pseudomonadota</taxon>
        <taxon>Alphaproteobacteria</taxon>
        <taxon>Rhodobacterales</taxon>
        <taxon>Roseobacteraceae</taxon>
        <taxon>Antarctobacter</taxon>
    </lineage>
</organism>
<evidence type="ECO:0000313" key="1">
    <source>
        <dbReference type="EMBL" id="SNS44956.1"/>
    </source>
</evidence>
<accession>A0A239EJX9</accession>
<dbReference type="OrthoDB" id="8478344at2"/>
<name>A0A239EJX9_9RHOB</name>
<dbReference type="EMBL" id="FZON01000015">
    <property type="protein sequence ID" value="SNS44956.1"/>
    <property type="molecule type" value="Genomic_DNA"/>
</dbReference>
<dbReference type="RefSeq" id="WP_089277742.1">
    <property type="nucleotide sequence ID" value="NZ_FZON01000015.1"/>
</dbReference>
<evidence type="ECO:0000313" key="2">
    <source>
        <dbReference type="Proteomes" id="UP000198440"/>
    </source>
</evidence>